<sequence>MKSLPATRHTAELQYIVEQTPTVLSRLLRYPCVLFAALHETRTRNRPLVGVENYTIYCGDADEKKVGGCAMAVRNDHNTLVEEFGSTSSRCFDYVRFP</sequence>
<evidence type="ECO:0000313" key="1">
    <source>
        <dbReference type="EMBL" id="KAK6763068.1"/>
    </source>
</evidence>
<gene>
    <name evidence="1" type="primary">Necator_chrX.g23847</name>
    <name evidence="1" type="ORF">RB195_023682</name>
</gene>
<reference evidence="1 2" key="1">
    <citation type="submission" date="2023-08" db="EMBL/GenBank/DDBJ databases">
        <title>A Necator americanus chromosomal reference genome.</title>
        <authorList>
            <person name="Ilik V."/>
            <person name="Petrzelkova K.J."/>
            <person name="Pardy F."/>
            <person name="Fuh T."/>
            <person name="Niatou-Singa F.S."/>
            <person name="Gouil Q."/>
            <person name="Baker L."/>
            <person name="Ritchie M.E."/>
            <person name="Jex A.R."/>
            <person name="Gazzola D."/>
            <person name="Li H."/>
            <person name="Toshio Fujiwara R."/>
            <person name="Zhan B."/>
            <person name="Aroian R.V."/>
            <person name="Pafco B."/>
            <person name="Schwarz E.M."/>
        </authorList>
    </citation>
    <scope>NUCLEOTIDE SEQUENCE [LARGE SCALE GENOMIC DNA]</scope>
    <source>
        <strain evidence="1 2">Aroian</strain>
        <tissue evidence="1">Whole animal</tissue>
    </source>
</reference>
<dbReference type="Proteomes" id="UP001303046">
    <property type="component" value="Unassembled WGS sequence"/>
</dbReference>
<protein>
    <submittedName>
        <fullName evidence="1">Uncharacterized protein</fullName>
    </submittedName>
</protein>
<organism evidence="1 2">
    <name type="scientific">Necator americanus</name>
    <name type="common">Human hookworm</name>
    <dbReference type="NCBI Taxonomy" id="51031"/>
    <lineage>
        <taxon>Eukaryota</taxon>
        <taxon>Metazoa</taxon>
        <taxon>Ecdysozoa</taxon>
        <taxon>Nematoda</taxon>
        <taxon>Chromadorea</taxon>
        <taxon>Rhabditida</taxon>
        <taxon>Rhabditina</taxon>
        <taxon>Rhabditomorpha</taxon>
        <taxon>Strongyloidea</taxon>
        <taxon>Ancylostomatidae</taxon>
        <taxon>Bunostominae</taxon>
        <taxon>Necator</taxon>
    </lineage>
</organism>
<comment type="caution">
    <text evidence="1">The sequence shown here is derived from an EMBL/GenBank/DDBJ whole genome shotgun (WGS) entry which is preliminary data.</text>
</comment>
<dbReference type="EMBL" id="JAVFWL010000006">
    <property type="protein sequence ID" value="KAK6763068.1"/>
    <property type="molecule type" value="Genomic_DNA"/>
</dbReference>
<keyword evidence="2" id="KW-1185">Reference proteome</keyword>
<proteinExistence type="predicted"/>
<evidence type="ECO:0000313" key="2">
    <source>
        <dbReference type="Proteomes" id="UP001303046"/>
    </source>
</evidence>
<accession>A0ABR1EKP3</accession>
<name>A0ABR1EKP3_NECAM</name>